<dbReference type="CDD" id="cd07067">
    <property type="entry name" value="HP_PGM_like"/>
    <property type="match status" value="1"/>
</dbReference>
<dbReference type="SUPFAM" id="SSF53254">
    <property type="entry name" value="Phosphoglycerate mutase-like"/>
    <property type="match status" value="1"/>
</dbReference>
<keyword evidence="1" id="KW-0378">Hydrolase</keyword>
<sequence length="386" mass="42123">MKKSHFWFALLFAGALSIGVGTSSQNVSAKTVNIYLTRHGQTMFNVNGRGQGWADSPLTDTGVSVAHQLGYGLYGLKFKAAYSADNMRTFRTATYALQSSGNGNLKVNWNSNLREGGYGSFEGQKYDDVNKVTMPLLRPAGTYSGPQDFSKAQQALGKDFWPALQDAYHAAETVDFGKYSDPSLPESLKAESSTQVIDRMNTELTLIAQKAEKTGGNVLVVSSGMSIPEWLSSEKNYTVPGFVNWGNEATMKVTYKNGQFYFPSNVTDKTILYTINKGAELQQLPKNTLKVNRFYLKKNKVSGTTSTGASLTLKNPKGSTLKNTNANSNGNFTFKLSKATLNKLKTGMNLKLTSTPKNAAKSLDMNSDQISQTVFSNKTATVKVLK</sequence>
<feature type="signal peptide" evidence="4">
    <location>
        <begin position="1"/>
        <end position="29"/>
    </location>
</feature>
<dbReference type="AlphaFoldDB" id="A0A0R1KVK4"/>
<evidence type="ECO:0000256" key="3">
    <source>
        <dbReference type="PIRSR" id="PIRSR613078-2"/>
    </source>
</evidence>
<dbReference type="GO" id="GO:0045820">
    <property type="term" value="P:negative regulation of glycolytic process"/>
    <property type="evidence" value="ECO:0007669"/>
    <property type="project" value="TreeGrafter"/>
</dbReference>
<dbReference type="SMART" id="SM00855">
    <property type="entry name" value="PGAM"/>
    <property type="match status" value="1"/>
</dbReference>
<feature type="binding site" evidence="3">
    <location>
        <position position="88"/>
    </location>
    <ligand>
        <name>substrate</name>
    </ligand>
</feature>
<dbReference type="GO" id="GO:0005829">
    <property type="term" value="C:cytosol"/>
    <property type="evidence" value="ECO:0007669"/>
    <property type="project" value="TreeGrafter"/>
</dbReference>
<dbReference type="Pfam" id="PF00300">
    <property type="entry name" value="His_Phos_1"/>
    <property type="match status" value="1"/>
</dbReference>
<accession>A0A0R1KVK4</accession>
<evidence type="ECO:0000313" key="6">
    <source>
        <dbReference type="EMBL" id="KRK87647.1"/>
    </source>
</evidence>
<dbReference type="RefSeq" id="WP_057825941.1">
    <property type="nucleotide sequence ID" value="NZ_AZEA01000017.1"/>
</dbReference>
<dbReference type="OrthoDB" id="4131070at2"/>
<dbReference type="InterPro" id="IPR013078">
    <property type="entry name" value="His_Pase_superF_clade-1"/>
</dbReference>
<dbReference type="Gene3D" id="3.40.50.1240">
    <property type="entry name" value="Phosphoglycerate mutase-like"/>
    <property type="match status" value="1"/>
</dbReference>
<feature type="active site" description="Proton donor/acceptor" evidence="2">
    <location>
        <position position="115"/>
    </location>
</feature>
<feature type="binding site" evidence="3">
    <location>
        <begin position="38"/>
        <end position="45"/>
    </location>
    <ligand>
        <name>substrate</name>
    </ligand>
</feature>
<proteinExistence type="predicted"/>
<evidence type="ECO:0000256" key="2">
    <source>
        <dbReference type="PIRSR" id="PIRSR613078-1"/>
    </source>
</evidence>
<gene>
    <name evidence="6" type="ORF">FD17_GL000861</name>
</gene>
<dbReference type="GO" id="GO:0043456">
    <property type="term" value="P:regulation of pentose-phosphate shunt"/>
    <property type="evidence" value="ECO:0007669"/>
    <property type="project" value="TreeGrafter"/>
</dbReference>
<reference evidence="6 7" key="1">
    <citation type="journal article" date="2015" name="Genome Announc.">
        <title>Expanding the biotechnology potential of lactobacilli through comparative genomics of 213 strains and associated genera.</title>
        <authorList>
            <person name="Sun Z."/>
            <person name="Harris H.M."/>
            <person name="McCann A."/>
            <person name="Guo C."/>
            <person name="Argimon S."/>
            <person name="Zhang W."/>
            <person name="Yang X."/>
            <person name="Jeffery I.B."/>
            <person name="Cooney J.C."/>
            <person name="Kagawa T.F."/>
            <person name="Liu W."/>
            <person name="Song Y."/>
            <person name="Salvetti E."/>
            <person name="Wrobel A."/>
            <person name="Rasinkangas P."/>
            <person name="Parkhill J."/>
            <person name="Rea M.C."/>
            <person name="O'Sullivan O."/>
            <person name="Ritari J."/>
            <person name="Douillard F.P."/>
            <person name="Paul Ross R."/>
            <person name="Yang R."/>
            <person name="Briner A.E."/>
            <person name="Felis G.E."/>
            <person name="de Vos W.M."/>
            <person name="Barrangou R."/>
            <person name="Klaenhammer T.R."/>
            <person name="Caufield P.W."/>
            <person name="Cui Y."/>
            <person name="Zhang H."/>
            <person name="O'Toole P.W."/>
        </authorList>
    </citation>
    <scope>NUCLEOTIDE SEQUENCE [LARGE SCALE GENOMIC DNA]</scope>
    <source>
        <strain evidence="6 7">DSM 19904</strain>
    </source>
</reference>
<dbReference type="InterPro" id="IPR001345">
    <property type="entry name" value="PG/BPGM_mutase_AS"/>
</dbReference>
<evidence type="ECO:0000259" key="5">
    <source>
        <dbReference type="Pfam" id="PF17936"/>
    </source>
</evidence>
<dbReference type="GO" id="GO:0004331">
    <property type="term" value="F:fructose-2,6-bisphosphate 2-phosphatase activity"/>
    <property type="evidence" value="ECO:0007669"/>
    <property type="project" value="TreeGrafter"/>
</dbReference>
<dbReference type="InterPro" id="IPR041498">
    <property type="entry name" value="Big_6"/>
</dbReference>
<organism evidence="6 7">
    <name type="scientific">Lentilactobacillus sunkii DSM 19904</name>
    <dbReference type="NCBI Taxonomy" id="1423808"/>
    <lineage>
        <taxon>Bacteria</taxon>
        <taxon>Bacillati</taxon>
        <taxon>Bacillota</taxon>
        <taxon>Bacilli</taxon>
        <taxon>Lactobacillales</taxon>
        <taxon>Lactobacillaceae</taxon>
        <taxon>Lentilactobacillus</taxon>
    </lineage>
</organism>
<evidence type="ECO:0000256" key="1">
    <source>
        <dbReference type="ARBA" id="ARBA00022801"/>
    </source>
</evidence>
<name>A0A0R1KVK4_9LACO</name>
<keyword evidence="7" id="KW-1185">Reference proteome</keyword>
<evidence type="ECO:0000313" key="7">
    <source>
        <dbReference type="Proteomes" id="UP000051581"/>
    </source>
</evidence>
<dbReference type="PATRIC" id="fig|1423808.3.peg.865"/>
<dbReference type="Pfam" id="PF17936">
    <property type="entry name" value="Big_6"/>
    <property type="match status" value="1"/>
</dbReference>
<dbReference type="InterPro" id="IPR051695">
    <property type="entry name" value="Phosphoglycerate_Mutase"/>
</dbReference>
<protein>
    <submittedName>
        <fullName evidence="6">Phosphoglycerate mutase</fullName>
    </submittedName>
</protein>
<keyword evidence="4" id="KW-0732">Signal</keyword>
<evidence type="ECO:0000256" key="4">
    <source>
        <dbReference type="SAM" id="SignalP"/>
    </source>
</evidence>
<dbReference type="PANTHER" id="PTHR46517:SF1">
    <property type="entry name" value="FRUCTOSE-2,6-BISPHOSPHATASE TIGAR"/>
    <property type="match status" value="1"/>
</dbReference>
<dbReference type="InterPro" id="IPR013783">
    <property type="entry name" value="Ig-like_fold"/>
</dbReference>
<dbReference type="PANTHER" id="PTHR46517">
    <property type="entry name" value="FRUCTOSE-2,6-BISPHOSPHATASE TIGAR"/>
    <property type="match status" value="1"/>
</dbReference>
<feature type="binding site" evidence="3">
    <location>
        <begin position="115"/>
        <end position="118"/>
    </location>
    <ligand>
        <name>substrate</name>
    </ligand>
</feature>
<dbReference type="PROSITE" id="PS00175">
    <property type="entry name" value="PG_MUTASE"/>
    <property type="match status" value="1"/>
</dbReference>
<feature type="active site" description="Tele-phosphohistidine intermediate" evidence="2">
    <location>
        <position position="39"/>
    </location>
</feature>
<feature type="chain" id="PRO_5006406880" evidence="4">
    <location>
        <begin position="30"/>
        <end position="386"/>
    </location>
</feature>
<dbReference type="Proteomes" id="UP000051581">
    <property type="component" value="Unassembled WGS sequence"/>
</dbReference>
<dbReference type="Gene3D" id="2.60.40.10">
    <property type="entry name" value="Immunoglobulins"/>
    <property type="match status" value="1"/>
</dbReference>
<comment type="caution">
    <text evidence="6">The sequence shown here is derived from an EMBL/GenBank/DDBJ whole genome shotgun (WGS) entry which is preliminary data.</text>
</comment>
<dbReference type="EMBL" id="AZEA01000017">
    <property type="protein sequence ID" value="KRK87647.1"/>
    <property type="molecule type" value="Genomic_DNA"/>
</dbReference>
<feature type="domain" description="Bacterial Ig" evidence="5">
    <location>
        <begin position="296"/>
        <end position="355"/>
    </location>
</feature>
<dbReference type="InterPro" id="IPR029033">
    <property type="entry name" value="His_PPase_superfam"/>
</dbReference>